<keyword evidence="5" id="KW-0808">Transferase</keyword>
<keyword evidence="7" id="KW-0112">Calmodulin-binding</keyword>
<sequence>MRISSGQEYAAKIINTKKLSARDHQKLEREARICRLLKHPNIVRLHDSISEEGFHYLVFDLVTGGELFEDIVAREYYSEADASHCIQQILEAVLHCHQMGVVHRDLKPENLLLASKLKGAAVKLADFGLAIEVQGDQQAWFGFAGTPGYLSPEVLRKDPYGKPVDMWACGVILYILLVGYPPFWDEDQHRLYQQIKAGAYDFPSPEWDTVTPEAKDLINKMLTINPVKRVTATDALKHPWICQRSTVASMMHRQETVECLRKFNARRKLKGAILTTMLATRNFSGKMCLSLALYVSRKQEIIKVTEQLIEAINNGDFEAYTKICDPGLTSFEPEALGNLVEGTDFHRFYFENALSRGKQGPVHTILLNPHVHLIGDDAACIAYIRLTQYMDASGMPRTMQSEETRIWHRRDAKWQNIHFHRSGSPTVPAK</sequence>
<dbReference type="InterPro" id="IPR011009">
    <property type="entry name" value="Kinase-like_dom_sf"/>
</dbReference>
<name>A0A674BYY2_SALTR</name>
<dbReference type="PROSITE" id="PS50011">
    <property type="entry name" value="PROTEIN_KINASE_DOM"/>
    <property type="match status" value="1"/>
</dbReference>
<evidence type="ECO:0000259" key="10">
    <source>
        <dbReference type="PROSITE" id="PS50011"/>
    </source>
</evidence>
<accession>A0A674BYY2</accession>
<dbReference type="Gene3D" id="3.10.450.50">
    <property type="match status" value="1"/>
</dbReference>
<comment type="catalytic activity">
    <reaction evidence="9">
        <text>L-seryl-[protein] + ATP = O-phospho-L-seryl-[protein] + ADP + H(+)</text>
        <dbReference type="Rhea" id="RHEA:17989"/>
        <dbReference type="Rhea" id="RHEA-COMP:9863"/>
        <dbReference type="Rhea" id="RHEA-COMP:11604"/>
        <dbReference type="ChEBI" id="CHEBI:15378"/>
        <dbReference type="ChEBI" id="CHEBI:29999"/>
        <dbReference type="ChEBI" id="CHEBI:30616"/>
        <dbReference type="ChEBI" id="CHEBI:83421"/>
        <dbReference type="ChEBI" id="CHEBI:456216"/>
        <dbReference type="EC" id="2.7.11.17"/>
    </reaction>
</comment>
<comment type="catalytic activity">
    <reaction evidence="8">
        <text>L-threonyl-[protein] + ATP = O-phospho-L-threonyl-[protein] + ADP + H(+)</text>
        <dbReference type="Rhea" id="RHEA:46608"/>
        <dbReference type="Rhea" id="RHEA-COMP:11060"/>
        <dbReference type="Rhea" id="RHEA-COMP:11605"/>
        <dbReference type="ChEBI" id="CHEBI:15378"/>
        <dbReference type="ChEBI" id="CHEBI:30013"/>
        <dbReference type="ChEBI" id="CHEBI:30616"/>
        <dbReference type="ChEBI" id="CHEBI:61977"/>
        <dbReference type="ChEBI" id="CHEBI:456216"/>
        <dbReference type="EC" id="2.7.11.17"/>
    </reaction>
</comment>
<dbReference type="AlphaFoldDB" id="A0A674BYY2"/>
<keyword evidence="12" id="KW-1185">Reference proteome</keyword>
<dbReference type="InterPro" id="IPR000719">
    <property type="entry name" value="Prot_kinase_dom"/>
</dbReference>
<evidence type="ECO:0000256" key="5">
    <source>
        <dbReference type="ARBA" id="ARBA00022679"/>
    </source>
</evidence>
<reference evidence="11" key="1">
    <citation type="submission" date="2025-08" db="UniProtKB">
        <authorList>
            <consortium name="Ensembl"/>
        </authorList>
    </citation>
    <scope>IDENTIFICATION</scope>
</reference>
<evidence type="ECO:0000313" key="12">
    <source>
        <dbReference type="Proteomes" id="UP000472277"/>
    </source>
</evidence>
<dbReference type="CDD" id="cd14086">
    <property type="entry name" value="STKc_CaMKII"/>
    <property type="match status" value="1"/>
</dbReference>
<dbReference type="InterPro" id="IPR008271">
    <property type="entry name" value="Ser/Thr_kinase_AS"/>
</dbReference>
<dbReference type="Ensembl" id="ENSSTUT00000081436.1">
    <property type="protein sequence ID" value="ENSSTUP00000076529.1"/>
    <property type="gene ID" value="ENSSTUG00000032175.1"/>
</dbReference>
<protein>
    <recommendedName>
        <fullName evidence="2">calcium/calmodulin-dependent protein kinase</fullName>
        <ecNumber evidence="2">2.7.11.17</ecNumber>
    </recommendedName>
</protein>
<evidence type="ECO:0000256" key="3">
    <source>
        <dbReference type="ARBA" id="ARBA00022527"/>
    </source>
</evidence>
<reference evidence="11" key="2">
    <citation type="submission" date="2025-09" db="UniProtKB">
        <authorList>
            <consortium name="Ensembl"/>
        </authorList>
    </citation>
    <scope>IDENTIFICATION</scope>
</reference>
<dbReference type="GeneTree" id="ENSGT00940000159769"/>
<comment type="similarity">
    <text evidence="1">Belongs to the protein kinase superfamily. CAMK Ser/Thr protein kinase family. CaMK subfamily.</text>
</comment>
<dbReference type="GO" id="GO:0005516">
    <property type="term" value="F:calmodulin binding"/>
    <property type="evidence" value="ECO:0007669"/>
    <property type="project" value="UniProtKB-KW"/>
</dbReference>
<proteinExistence type="inferred from homology"/>
<keyword evidence="3" id="KW-0723">Serine/threonine-protein kinase</keyword>
<dbReference type="SUPFAM" id="SSF54427">
    <property type="entry name" value="NTF2-like"/>
    <property type="match status" value="1"/>
</dbReference>
<dbReference type="Gene3D" id="1.10.510.10">
    <property type="entry name" value="Transferase(Phosphotransferase) domain 1"/>
    <property type="match status" value="1"/>
</dbReference>
<evidence type="ECO:0000256" key="1">
    <source>
        <dbReference type="ARBA" id="ARBA00005354"/>
    </source>
</evidence>
<dbReference type="InterPro" id="IPR032710">
    <property type="entry name" value="NTF2-like_dom_sf"/>
</dbReference>
<dbReference type="SMART" id="SM00220">
    <property type="entry name" value="S_TKc"/>
    <property type="match status" value="1"/>
</dbReference>
<organism evidence="11 12">
    <name type="scientific">Salmo trutta</name>
    <name type="common">Brown trout</name>
    <dbReference type="NCBI Taxonomy" id="8032"/>
    <lineage>
        <taxon>Eukaryota</taxon>
        <taxon>Metazoa</taxon>
        <taxon>Chordata</taxon>
        <taxon>Craniata</taxon>
        <taxon>Vertebrata</taxon>
        <taxon>Euteleostomi</taxon>
        <taxon>Actinopterygii</taxon>
        <taxon>Neopterygii</taxon>
        <taxon>Teleostei</taxon>
        <taxon>Protacanthopterygii</taxon>
        <taxon>Salmoniformes</taxon>
        <taxon>Salmonidae</taxon>
        <taxon>Salmoninae</taxon>
        <taxon>Salmo</taxon>
    </lineage>
</organism>
<feature type="domain" description="Protein kinase" evidence="10">
    <location>
        <begin position="1"/>
        <end position="241"/>
    </location>
</feature>
<evidence type="ECO:0000256" key="2">
    <source>
        <dbReference type="ARBA" id="ARBA00012434"/>
    </source>
</evidence>
<dbReference type="FunFam" id="3.10.450.50:FF:000009">
    <property type="entry name" value="Calcium/calmodulin-dependent protein kinase type II"/>
    <property type="match status" value="1"/>
</dbReference>
<dbReference type="EC" id="2.7.11.17" evidence="2"/>
<dbReference type="Gene3D" id="6.10.140.620">
    <property type="match status" value="1"/>
</dbReference>
<dbReference type="PANTHER" id="PTHR24347">
    <property type="entry name" value="SERINE/THREONINE-PROTEIN KINASE"/>
    <property type="match status" value="1"/>
</dbReference>
<dbReference type="InterPro" id="IPR013543">
    <property type="entry name" value="Ca/CaM-dep_prot_kinase-assoc"/>
</dbReference>
<dbReference type="Gene3D" id="3.30.200.20">
    <property type="entry name" value="Phosphorylase Kinase, domain 1"/>
    <property type="match status" value="1"/>
</dbReference>
<keyword evidence="6" id="KW-0418">Kinase</keyword>
<evidence type="ECO:0000256" key="8">
    <source>
        <dbReference type="ARBA" id="ARBA00047307"/>
    </source>
</evidence>
<evidence type="ECO:0000256" key="9">
    <source>
        <dbReference type="ARBA" id="ARBA00047430"/>
    </source>
</evidence>
<dbReference type="GO" id="GO:0005524">
    <property type="term" value="F:ATP binding"/>
    <property type="evidence" value="ECO:0007669"/>
    <property type="project" value="InterPro"/>
</dbReference>
<keyword evidence="4" id="KW-0597">Phosphoprotein</keyword>
<dbReference type="Pfam" id="PF08332">
    <property type="entry name" value="CaMKII_AD"/>
    <property type="match status" value="1"/>
</dbReference>
<dbReference type="PROSITE" id="PS00108">
    <property type="entry name" value="PROTEIN_KINASE_ST"/>
    <property type="match status" value="1"/>
</dbReference>
<dbReference type="SUPFAM" id="SSF56112">
    <property type="entry name" value="Protein kinase-like (PK-like)"/>
    <property type="match status" value="1"/>
</dbReference>
<dbReference type="Pfam" id="PF00069">
    <property type="entry name" value="Pkinase"/>
    <property type="match status" value="1"/>
</dbReference>
<dbReference type="FunFam" id="1.10.510.10:FF:000001">
    <property type="entry name" value="Calcium/calmodulin-dependent protein kinase type II subunit delta"/>
    <property type="match status" value="1"/>
</dbReference>
<evidence type="ECO:0000256" key="4">
    <source>
        <dbReference type="ARBA" id="ARBA00022553"/>
    </source>
</evidence>
<dbReference type="Proteomes" id="UP000472277">
    <property type="component" value="Chromosome 5"/>
</dbReference>
<dbReference type="GO" id="GO:0004683">
    <property type="term" value="F:calcium/calmodulin-dependent protein kinase activity"/>
    <property type="evidence" value="ECO:0007669"/>
    <property type="project" value="UniProtKB-EC"/>
</dbReference>
<evidence type="ECO:0000256" key="7">
    <source>
        <dbReference type="ARBA" id="ARBA00022860"/>
    </source>
</evidence>
<gene>
    <name evidence="11" type="primary">LOC115194123</name>
</gene>
<evidence type="ECO:0000256" key="6">
    <source>
        <dbReference type="ARBA" id="ARBA00022777"/>
    </source>
</evidence>
<evidence type="ECO:0000313" key="11">
    <source>
        <dbReference type="Ensembl" id="ENSSTUP00000076529.1"/>
    </source>
</evidence>